<dbReference type="GO" id="GO:0006418">
    <property type="term" value="P:tRNA aminoacylation for protein translation"/>
    <property type="evidence" value="ECO:0007669"/>
    <property type="project" value="InterPro"/>
</dbReference>
<dbReference type="Gene3D" id="1.10.730.20">
    <property type="match status" value="1"/>
</dbReference>
<dbReference type="EMBL" id="NIOF01000006">
    <property type="protein sequence ID" value="OWQ88790.1"/>
    <property type="molecule type" value="Genomic_DNA"/>
</dbReference>
<keyword evidence="2" id="KW-0479">Metal-binding</keyword>
<evidence type="ECO:0000313" key="8">
    <source>
        <dbReference type="EMBL" id="OWQ88790.1"/>
    </source>
</evidence>
<dbReference type="OrthoDB" id="9810365at2"/>
<dbReference type="GO" id="GO:0004812">
    <property type="term" value="F:aminoacyl-tRNA ligase activity"/>
    <property type="evidence" value="ECO:0007669"/>
    <property type="project" value="UniProtKB-KW"/>
</dbReference>
<keyword evidence="4" id="KW-0862">Zinc</keyword>
<evidence type="ECO:0000256" key="6">
    <source>
        <dbReference type="ARBA" id="ARBA00023146"/>
    </source>
</evidence>
<keyword evidence="9" id="KW-1185">Reference proteome</keyword>
<dbReference type="AlphaFoldDB" id="A0A246J8C5"/>
<reference evidence="8 9" key="1">
    <citation type="journal article" date="2008" name="Int. J. Syst. Evol. Microbiol.">
        <title>Description of Roseateles aquatilis sp. nov. and Roseateles terrae sp. nov., in the class Betaproteobacteria, and emended description of the genus Roseateles.</title>
        <authorList>
            <person name="Gomila M."/>
            <person name="Bowien B."/>
            <person name="Falsen E."/>
            <person name="Moore E.R."/>
            <person name="Lalucat J."/>
        </authorList>
    </citation>
    <scope>NUCLEOTIDE SEQUENCE [LARGE SCALE GENOMIC DNA]</scope>
    <source>
        <strain evidence="8 9">CCUG 48205</strain>
    </source>
</reference>
<evidence type="ECO:0000256" key="1">
    <source>
        <dbReference type="ARBA" id="ARBA00022598"/>
    </source>
</evidence>
<keyword evidence="5" id="KW-0067">ATP-binding</keyword>
<dbReference type="InterPro" id="IPR009080">
    <property type="entry name" value="tRNAsynth_Ia_anticodon-bd"/>
</dbReference>
<dbReference type="SUPFAM" id="SSF47323">
    <property type="entry name" value="Anticodon-binding domain of a subclass of class I aminoacyl-tRNA synthetases"/>
    <property type="match status" value="1"/>
</dbReference>
<feature type="domain" description="Zinc finger FPG/IleRS-type" evidence="7">
    <location>
        <begin position="59"/>
        <end position="86"/>
    </location>
</feature>
<protein>
    <recommendedName>
        <fullName evidence="7">Zinc finger FPG/IleRS-type domain-containing protein</fullName>
    </recommendedName>
</protein>
<keyword evidence="1" id="KW-0436">Ligase</keyword>
<evidence type="ECO:0000256" key="2">
    <source>
        <dbReference type="ARBA" id="ARBA00022723"/>
    </source>
</evidence>
<dbReference type="InterPro" id="IPR010663">
    <property type="entry name" value="Znf_FPG/IleRS"/>
</dbReference>
<evidence type="ECO:0000313" key="9">
    <source>
        <dbReference type="Proteomes" id="UP000197468"/>
    </source>
</evidence>
<organism evidence="8 9">
    <name type="scientific">Roseateles aquatilis</name>
    <dbReference type="NCBI Taxonomy" id="431061"/>
    <lineage>
        <taxon>Bacteria</taxon>
        <taxon>Pseudomonadati</taxon>
        <taxon>Pseudomonadota</taxon>
        <taxon>Betaproteobacteria</taxon>
        <taxon>Burkholderiales</taxon>
        <taxon>Sphaerotilaceae</taxon>
        <taxon>Roseateles</taxon>
    </lineage>
</organism>
<gene>
    <name evidence="8" type="ORF">CDN99_15020</name>
</gene>
<dbReference type="GO" id="GO:0046872">
    <property type="term" value="F:metal ion binding"/>
    <property type="evidence" value="ECO:0007669"/>
    <property type="project" value="UniProtKB-KW"/>
</dbReference>
<evidence type="ECO:0000256" key="5">
    <source>
        <dbReference type="ARBA" id="ARBA00022840"/>
    </source>
</evidence>
<dbReference type="Pfam" id="PF06827">
    <property type="entry name" value="zf-FPG_IleRS"/>
    <property type="match status" value="1"/>
</dbReference>
<keyword evidence="6" id="KW-0030">Aminoacyl-tRNA synthetase</keyword>
<sequence>MPAARGSSLQAEVTLGVNAQDLALLSSLGDDLKFVLITSAASVVAADELSVTVTPSRHQKCERCWHYRDDVGANPAHPGLCGRCDSNLFGDGETRRVA</sequence>
<dbReference type="GO" id="GO:0005524">
    <property type="term" value="F:ATP binding"/>
    <property type="evidence" value="ECO:0007669"/>
    <property type="project" value="UniProtKB-KW"/>
</dbReference>
<accession>A0A246J8C5</accession>
<keyword evidence="3" id="KW-0547">Nucleotide-binding</keyword>
<proteinExistence type="predicted"/>
<evidence type="ECO:0000259" key="7">
    <source>
        <dbReference type="Pfam" id="PF06827"/>
    </source>
</evidence>
<comment type="caution">
    <text evidence="8">The sequence shown here is derived from an EMBL/GenBank/DDBJ whole genome shotgun (WGS) entry which is preliminary data.</text>
</comment>
<evidence type="ECO:0000256" key="3">
    <source>
        <dbReference type="ARBA" id="ARBA00022741"/>
    </source>
</evidence>
<dbReference type="Proteomes" id="UP000197468">
    <property type="component" value="Unassembled WGS sequence"/>
</dbReference>
<evidence type="ECO:0000256" key="4">
    <source>
        <dbReference type="ARBA" id="ARBA00022833"/>
    </source>
</evidence>
<name>A0A246J8C5_9BURK</name>